<comment type="caution">
    <text evidence="1">The sequence shown here is derived from an EMBL/GenBank/DDBJ whole genome shotgun (WGS) entry which is preliminary data.</text>
</comment>
<reference evidence="1 2" key="1">
    <citation type="journal article" date="2019" name="Int. J. Syst. Evol. Microbiol.">
        <title>The Global Catalogue of Microorganisms (GCM) 10K type strain sequencing project: providing services to taxonomists for standard genome sequencing and annotation.</title>
        <authorList>
            <consortium name="The Broad Institute Genomics Platform"/>
            <consortium name="The Broad Institute Genome Sequencing Center for Infectious Disease"/>
            <person name="Wu L."/>
            <person name="Ma J."/>
        </authorList>
    </citation>
    <scope>NUCLEOTIDE SEQUENCE [LARGE SCALE GENOMIC DNA]</scope>
    <source>
        <strain evidence="1 2">JCM 15089</strain>
    </source>
</reference>
<keyword evidence="2" id="KW-1185">Reference proteome</keyword>
<dbReference type="EMBL" id="BAAADD010000003">
    <property type="protein sequence ID" value="GAA0565359.1"/>
    <property type="molecule type" value="Genomic_DNA"/>
</dbReference>
<protein>
    <submittedName>
        <fullName evidence="1">Uncharacterized protein</fullName>
    </submittedName>
</protein>
<accession>A0ABN1EFA7</accession>
<dbReference type="RefSeq" id="WP_166933540.1">
    <property type="nucleotide sequence ID" value="NZ_BAAADD010000003.1"/>
</dbReference>
<dbReference type="Proteomes" id="UP001499951">
    <property type="component" value="Unassembled WGS sequence"/>
</dbReference>
<gene>
    <name evidence="1" type="ORF">GCM10008942_12130</name>
</gene>
<name>A0ABN1EFA7_9PROT</name>
<evidence type="ECO:0000313" key="2">
    <source>
        <dbReference type="Proteomes" id="UP001499951"/>
    </source>
</evidence>
<proteinExistence type="predicted"/>
<evidence type="ECO:0000313" key="1">
    <source>
        <dbReference type="EMBL" id="GAA0565359.1"/>
    </source>
</evidence>
<sequence length="75" mass="8400">MTDIDNGGRRSLAGLQDYRRYLRDITAIQAEAVRRLVDNDATPPMEMAAVLEDIANKFLDMSDEIRDFALASPEA</sequence>
<organism evidence="1 2">
    <name type="scientific">Rhizomicrobium electricum</name>
    <dbReference type="NCBI Taxonomy" id="480070"/>
    <lineage>
        <taxon>Bacteria</taxon>
        <taxon>Pseudomonadati</taxon>
        <taxon>Pseudomonadota</taxon>
        <taxon>Alphaproteobacteria</taxon>
        <taxon>Micropepsales</taxon>
        <taxon>Micropepsaceae</taxon>
        <taxon>Rhizomicrobium</taxon>
    </lineage>
</organism>